<keyword evidence="5 8" id="KW-0472">Membrane</keyword>
<keyword evidence="6" id="KW-0675">Receptor</keyword>
<feature type="transmembrane region" description="Helical" evidence="8">
    <location>
        <begin position="175"/>
        <end position="195"/>
    </location>
</feature>
<organism evidence="10 11">
    <name type="scientific">Acanthaster planci</name>
    <name type="common">Crown-of-thorns starfish</name>
    <dbReference type="NCBI Taxonomy" id="133434"/>
    <lineage>
        <taxon>Eukaryota</taxon>
        <taxon>Metazoa</taxon>
        <taxon>Echinodermata</taxon>
        <taxon>Eleutherozoa</taxon>
        <taxon>Asterozoa</taxon>
        <taxon>Asteroidea</taxon>
        <taxon>Valvatacea</taxon>
        <taxon>Valvatida</taxon>
        <taxon>Acanthasteridae</taxon>
        <taxon>Acanthaster</taxon>
    </lineage>
</organism>
<dbReference type="PRINTS" id="PR00237">
    <property type="entry name" value="GPCRRHODOPSN"/>
</dbReference>
<evidence type="ECO:0000256" key="3">
    <source>
        <dbReference type="ARBA" id="ARBA00022989"/>
    </source>
</evidence>
<dbReference type="GeneID" id="110976828"/>
<evidence type="ECO:0000256" key="8">
    <source>
        <dbReference type="SAM" id="Phobius"/>
    </source>
</evidence>
<dbReference type="PANTHER" id="PTHR24243">
    <property type="entry name" value="G-PROTEIN COUPLED RECEPTOR"/>
    <property type="match status" value="1"/>
</dbReference>
<keyword evidence="10" id="KW-1185">Reference proteome</keyword>
<protein>
    <submittedName>
        <fullName evidence="11">Thyrotropin-releasing hormone receptor-like</fullName>
    </submittedName>
</protein>
<dbReference type="Gene3D" id="1.20.1070.10">
    <property type="entry name" value="Rhodopsin 7-helix transmembrane proteins"/>
    <property type="match status" value="1"/>
</dbReference>
<dbReference type="SUPFAM" id="SSF81321">
    <property type="entry name" value="Family A G protein-coupled receptor-like"/>
    <property type="match status" value="1"/>
</dbReference>
<reference evidence="11" key="1">
    <citation type="submission" date="2025-08" db="UniProtKB">
        <authorList>
            <consortium name="RefSeq"/>
        </authorList>
    </citation>
    <scope>IDENTIFICATION</scope>
</reference>
<sequence>MDFWFLNWTVVNGSGHFIQHGRLNGTFNLSCDTVAFIETEDEVERYLYSSMEKIVNTYILPVIMAIGLLSNIAFLFVVARVHRMRTVVNVYLVSLAFADILFLGAAMGQDIAHFASSPVAKDQGNVNFGLFIVMYVFTYVAFFTSEFLVTAVAFERFYAVCRPMKVFVGNADPWNASKLVVLSWAVAAVLAATTVPSQCRTVVYCMLWPTRELEATLPATLTAYVSTSEAAFRYASFMQTCPFFVAMAVNSVLFVRVMRAMNDRLGVIGRQAAGVRKNLEVRNQIARMLVINGVMFFILMAPFQTLSLYWFIRRLTGYTRYQSNKSFEAGLLFSHLLTYCNSAINPIIYNVTNSRYRRAFYEAFNLTCRSTCRDDPSAQGETGKKDRRAIFATCSSMKTTNGSLRSAMKSIDRLTTEESRA</sequence>
<comment type="subcellular location">
    <subcellularLocation>
        <location evidence="1">Membrane</location>
        <topology evidence="1">Multi-pass membrane protein</topology>
    </subcellularLocation>
</comment>
<dbReference type="Proteomes" id="UP000694845">
    <property type="component" value="Unplaced"/>
</dbReference>
<evidence type="ECO:0000256" key="2">
    <source>
        <dbReference type="ARBA" id="ARBA00022692"/>
    </source>
</evidence>
<dbReference type="KEGG" id="aplc:110976828"/>
<dbReference type="OMA" id="RAIFATC"/>
<dbReference type="InterPro" id="IPR017452">
    <property type="entry name" value="GPCR_Rhodpsn_7TM"/>
</dbReference>
<dbReference type="GO" id="GO:0004930">
    <property type="term" value="F:G protein-coupled receptor activity"/>
    <property type="evidence" value="ECO:0007669"/>
    <property type="project" value="UniProtKB-KW"/>
</dbReference>
<dbReference type="CDD" id="cd00637">
    <property type="entry name" value="7tm_classA_rhodopsin-like"/>
    <property type="match status" value="1"/>
</dbReference>
<proteinExistence type="predicted"/>
<dbReference type="Pfam" id="PF00001">
    <property type="entry name" value="7tm_1"/>
    <property type="match status" value="1"/>
</dbReference>
<dbReference type="GO" id="GO:0005886">
    <property type="term" value="C:plasma membrane"/>
    <property type="evidence" value="ECO:0007669"/>
    <property type="project" value="TreeGrafter"/>
</dbReference>
<evidence type="ECO:0000256" key="1">
    <source>
        <dbReference type="ARBA" id="ARBA00004141"/>
    </source>
</evidence>
<name>A0A8B7Y1F2_ACAPL</name>
<dbReference type="RefSeq" id="XP_022086130.1">
    <property type="nucleotide sequence ID" value="XM_022230438.1"/>
</dbReference>
<feature type="transmembrane region" description="Helical" evidence="8">
    <location>
        <begin position="128"/>
        <end position="154"/>
    </location>
</feature>
<evidence type="ECO:0000313" key="11">
    <source>
        <dbReference type="RefSeq" id="XP_022086130.1"/>
    </source>
</evidence>
<evidence type="ECO:0000256" key="4">
    <source>
        <dbReference type="ARBA" id="ARBA00023040"/>
    </source>
</evidence>
<dbReference type="InterPro" id="IPR000276">
    <property type="entry name" value="GPCR_Rhodpsn"/>
</dbReference>
<evidence type="ECO:0000259" key="9">
    <source>
        <dbReference type="PROSITE" id="PS50262"/>
    </source>
</evidence>
<keyword evidence="4" id="KW-0297">G-protein coupled receptor</keyword>
<feature type="transmembrane region" description="Helical" evidence="8">
    <location>
        <begin position="58"/>
        <end position="78"/>
    </location>
</feature>
<keyword evidence="3 8" id="KW-1133">Transmembrane helix</keyword>
<dbReference type="AlphaFoldDB" id="A0A8B7Y1F2"/>
<feature type="transmembrane region" description="Helical" evidence="8">
    <location>
        <begin position="90"/>
        <end position="108"/>
    </location>
</feature>
<feature type="transmembrane region" description="Helical" evidence="8">
    <location>
        <begin position="289"/>
        <end position="312"/>
    </location>
</feature>
<dbReference type="PROSITE" id="PS50262">
    <property type="entry name" value="G_PROTEIN_RECEP_F1_2"/>
    <property type="match status" value="1"/>
</dbReference>
<keyword evidence="7" id="KW-0807">Transducer</keyword>
<dbReference type="PANTHER" id="PTHR24243:SF208">
    <property type="entry name" value="PYROKININ-1 RECEPTOR"/>
    <property type="match status" value="1"/>
</dbReference>
<feature type="transmembrane region" description="Helical" evidence="8">
    <location>
        <begin position="332"/>
        <end position="351"/>
    </location>
</feature>
<keyword evidence="2 8" id="KW-0812">Transmembrane</keyword>
<feature type="transmembrane region" description="Helical" evidence="8">
    <location>
        <begin position="234"/>
        <end position="255"/>
    </location>
</feature>
<dbReference type="OrthoDB" id="10036964at2759"/>
<evidence type="ECO:0000313" key="10">
    <source>
        <dbReference type="Proteomes" id="UP000694845"/>
    </source>
</evidence>
<evidence type="ECO:0000256" key="7">
    <source>
        <dbReference type="ARBA" id="ARBA00023224"/>
    </source>
</evidence>
<accession>A0A8B7Y1F2</accession>
<feature type="domain" description="G-protein coupled receptors family 1 profile" evidence="9">
    <location>
        <begin position="70"/>
        <end position="349"/>
    </location>
</feature>
<gene>
    <name evidence="11" type="primary">LOC110976828</name>
</gene>
<evidence type="ECO:0000256" key="5">
    <source>
        <dbReference type="ARBA" id="ARBA00023136"/>
    </source>
</evidence>
<evidence type="ECO:0000256" key="6">
    <source>
        <dbReference type="ARBA" id="ARBA00023170"/>
    </source>
</evidence>